<evidence type="ECO:0000256" key="3">
    <source>
        <dbReference type="ARBA" id="ARBA00012438"/>
    </source>
</evidence>
<comment type="caution">
    <text evidence="11">The sequence shown here is derived from an EMBL/GenBank/DDBJ whole genome shotgun (WGS) entry which is preliminary data.</text>
</comment>
<comment type="subcellular location">
    <subcellularLocation>
        <location evidence="2">Membrane</location>
    </subcellularLocation>
</comment>
<dbReference type="Pfam" id="PF06580">
    <property type="entry name" value="His_kinase"/>
    <property type="match status" value="1"/>
</dbReference>
<dbReference type="Gene3D" id="3.30.565.10">
    <property type="entry name" value="Histidine kinase-like ATPase, C-terminal domain"/>
    <property type="match status" value="1"/>
</dbReference>
<evidence type="ECO:0000256" key="5">
    <source>
        <dbReference type="ARBA" id="ARBA00022679"/>
    </source>
</evidence>
<dbReference type="InterPro" id="IPR010559">
    <property type="entry name" value="Sig_transdc_His_kin_internal"/>
</dbReference>
<evidence type="ECO:0000259" key="9">
    <source>
        <dbReference type="PROSITE" id="PS50109"/>
    </source>
</evidence>
<gene>
    <name evidence="11" type="ORF">QE109_03835</name>
</gene>
<dbReference type="EC" id="2.7.13.3" evidence="3"/>
<dbReference type="PROSITE" id="PS50109">
    <property type="entry name" value="HIS_KIN"/>
    <property type="match status" value="1"/>
</dbReference>
<dbReference type="Proteomes" id="UP001158045">
    <property type="component" value="Unassembled WGS sequence"/>
</dbReference>
<evidence type="ECO:0000313" key="11">
    <source>
        <dbReference type="EMBL" id="MDH8677263.1"/>
    </source>
</evidence>
<feature type="transmembrane region" description="Helical" evidence="8">
    <location>
        <begin position="184"/>
        <end position="206"/>
    </location>
</feature>
<dbReference type="Pfam" id="PF02518">
    <property type="entry name" value="HATPase_c"/>
    <property type="match status" value="1"/>
</dbReference>
<keyword evidence="5" id="KW-0808">Transferase</keyword>
<evidence type="ECO:0000313" key="12">
    <source>
        <dbReference type="Proteomes" id="UP001158045"/>
    </source>
</evidence>
<dbReference type="PROSITE" id="PS50885">
    <property type="entry name" value="HAMP"/>
    <property type="match status" value="1"/>
</dbReference>
<feature type="domain" description="Histidine kinase" evidence="9">
    <location>
        <begin position="388"/>
        <end position="497"/>
    </location>
</feature>
<evidence type="ECO:0000256" key="4">
    <source>
        <dbReference type="ARBA" id="ARBA00022553"/>
    </source>
</evidence>
<keyword evidence="8" id="KW-0812">Transmembrane</keyword>
<keyword evidence="8" id="KW-0472">Membrane</keyword>
<evidence type="ECO:0000256" key="1">
    <source>
        <dbReference type="ARBA" id="ARBA00000085"/>
    </source>
</evidence>
<dbReference type="InterPro" id="IPR005467">
    <property type="entry name" value="His_kinase_dom"/>
</dbReference>
<dbReference type="EMBL" id="JARYZI010000002">
    <property type="protein sequence ID" value="MDH8677263.1"/>
    <property type="molecule type" value="Genomic_DNA"/>
</dbReference>
<accession>A0ABT6NA32</accession>
<dbReference type="SMART" id="SM00387">
    <property type="entry name" value="HATPase_c"/>
    <property type="match status" value="1"/>
</dbReference>
<dbReference type="SUPFAM" id="SSF55874">
    <property type="entry name" value="ATPase domain of HSP90 chaperone/DNA topoisomerase II/histidine kinase"/>
    <property type="match status" value="1"/>
</dbReference>
<keyword evidence="7" id="KW-0902">Two-component regulatory system</keyword>
<dbReference type="InterPro" id="IPR003594">
    <property type="entry name" value="HATPase_dom"/>
</dbReference>
<evidence type="ECO:0000256" key="6">
    <source>
        <dbReference type="ARBA" id="ARBA00022777"/>
    </source>
</evidence>
<dbReference type="InterPro" id="IPR003660">
    <property type="entry name" value="HAMP_dom"/>
</dbReference>
<dbReference type="GO" id="GO:0016301">
    <property type="term" value="F:kinase activity"/>
    <property type="evidence" value="ECO:0007669"/>
    <property type="project" value="UniProtKB-KW"/>
</dbReference>
<keyword evidence="12" id="KW-1185">Reference proteome</keyword>
<evidence type="ECO:0000256" key="2">
    <source>
        <dbReference type="ARBA" id="ARBA00004370"/>
    </source>
</evidence>
<name>A0ABT6NA32_9FIRM</name>
<keyword evidence="4" id="KW-0597">Phosphoprotein</keyword>
<dbReference type="PANTHER" id="PTHR34220:SF7">
    <property type="entry name" value="SENSOR HISTIDINE KINASE YPDA"/>
    <property type="match status" value="1"/>
</dbReference>
<dbReference type="Gene3D" id="6.10.340.10">
    <property type="match status" value="1"/>
</dbReference>
<sequence>MKRLKNLLFHNTLKRKVFTFMLVILLCFLTGFVYTFYATFKVNKQINEMFTTSIMLNEMNEEMDQFETNLEAYLASKNSDSFVQYLNYYNLLADRASAIIDTDSIYSSSLQMQNIGKLLNAYLDASENAIEYKRGRNTEGYLASYTNLLKISSYIDLKVSNLERMDFKVNLQNYMILTEKFDEIQLGLVVIVALLIVLSILFVFTFSTNVTGPIEALSKQAEDIAKGKYHFEREKGNHFKEAELLRDTFYDMASHIQEYISELRDKVETENKLRVSETEKLKMQNSLNQAELMALQSQINPHFLFNTLNAGVQLAIIEDAERTGNFLEVLSTLFRYNIQSLQNKVKLSDEFSNAKKYYALMQVRFGEQFSFIFDLDEQVTDIEMPPLILQPLLENALIHGFKNKTEAGVIEVKAYATTNGVKIEITDNGEGIPFHDLEKLNRGDFRKMSERGGHTTGLGLGNVYDRLNHFFEAEGIMIFESKINEFTRVIISLPRKDDTTC</sequence>
<dbReference type="RefSeq" id="WP_281093075.1">
    <property type="nucleotide sequence ID" value="NZ_JARYZI010000002.1"/>
</dbReference>
<evidence type="ECO:0000259" key="10">
    <source>
        <dbReference type="PROSITE" id="PS50885"/>
    </source>
</evidence>
<evidence type="ECO:0000256" key="7">
    <source>
        <dbReference type="ARBA" id="ARBA00023012"/>
    </source>
</evidence>
<keyword evidence="8" id="KW-1133">Transmembrane helix</keyword>
<comment type="catalytic activity">
    <reaction evidence="1">
        <text>ATP + protein L-histidine = ADP + protein N-phospho-L-histidine.</text>
        <dbReference type="EC" id="2.7.13.3"/>
    </reaction>
</comment>
<dbReference type="InterPro" id="IPR050640">
    <property type="entry name" value="Bact_2-comp_sensor_kinase"/>
</dbReference>
<reference evidence="11 12" key="1">
    <citation type="submission" date="2023-04" db="EMBL/GenBank/DDBJ databases">
        <title>Fusibacter bizertensis strain WBS, isolated from littoral bottom sediments of the Arctic seas - biochemical and genomic analysis.</title>
        <authorList>
            <person name="Brioukhanov A.L."/>
        </authorList>
    </citation>
    <scope>NUCLEOTIDE SEQUENCE [LARGE SCALE GENOMIC DNA]</scope>
    <source>
        <strain evidence="11 12">WBS</strain>
    </source>
</reference>
<feature type="domain" description="HAMP" evidence="10">
    <location>
        <begin position="208"/>
        <end position="261"/>
    </location>
</feature>
<proteinExistence type="predicted"/>
<organism evidence="11 12">
    <name type="scientific">Fusibacter bizertensis</name>
    <dbReference type="NCBI Taxonomy" id="1488331"/>
    <lineage>
        <taxon>Bacteria</taxon>
        <taxon>Bacillati</taxon>
        <taxon>Bacillota</taxon>
        <taxon>Clostridia</taxon>
        <taxon>Eubacteriales</taxon>
        <taxon>Eubacteriales Family XII. Incertae Sedis</taxon>
        <taxon>Fusibacter</taxon>
    </lineage>
</organism>
<evidence type="ECO:0000256" key="8">
    <source>
        <dbReference type="SAM" id="Phobius"/>
    </source>
</evidence>
<dbReference type="InterPro" id="IPR036890">
    <property type="entry name" value="HATPase_C_sf"/>
</dbReference>
<keyword evidence="6 11" id="KW-0418">Kinase</keyword>
<dbReference type="PANTHER" id="PTHR34220">
    <property type="entry name" value="SENSOR HISTIDINE KINASE YPDA"/>
    <property type="match status" value="1"/>
</dbReference>
<feature type="transmembrane region" description="Helical" evidence="8">
    <location>
        <begin position="20"/>
        <end position="40"/>
    </location>
</feature>
<protein>
    <recommendedName>
        <fullName evidence="3">histidine kinase</fullName>
        <ecNumber evidence="3">2.7.13.3</ecNumber>
    </recommendedName>
</protein>